<sequence>MSNPFTSCVGGSGGERPLTASAIVAQAVGSHILRIDGYSRTKALGNGTCIDSDTFSAGGHRWRLQYYPDGFDNRYPGWISLFLRLEHTTSCFEGEVEAKFKISLLDQEGNPVPSYTRNMESRTFSHKQGGNAVFGCGGLIRHFDLERSEYLKDDVFSLRCDVAVLVSKIVTRAIPVSAVCRGV</sequence>
<dbReference type="Gramene" id="TraesMAC7B03G04203830.1">
    <property type="protein sequence ID" value="TraesMAC7B03G04203830.1.CDS1"/>
    <property type="gene ID" value="TraesMAC7B03G04203830"/>
</dbReference>
<dbReference type="Proteomes" id="UP000019116">
    <property type="component" value="Chromosome 7B"/>
</dbReference>
<reference evidence="2" key="2">
    <citation type="submission" date="2018-10" db="UniProtKB">
        <authorList>
            <consortium name="EnsemblPlants"/>
        </authorList>
    </citation>
    <scope>IDENTIFICATION</scope>
</reference>
<dbReference type="SMR" id="A0A3B6SQH7"/>
<dbReference type="Gramene" id="TraesLDM7B03G04212820.1">
    <property type="protein sequence ID" value="TraesLDM7B03G04212820.1.CDS1"/>
    <property type="gene ID" value="TraesLDM7B03G04212820"/>
</dbReference>
<dbReference type="PANTHER" id="PTHR26379:SF512">
    <property type="entry name" value="BTB DOMAIN-CONTAINING PROTEIN"/>
    <property type="match status" value="1"/>
</dbReference>
<accession>A0A3B6SQH7</accession>
<dbReference type="Gramene" id="TraesCS7B02G349600.1">
    <property type="protein sequence ID" value="TraesCS7B02G349600.1.cds1"/>
    <property type="gene ID" value="TraesCS7B02G349600"/>
</dbReference>
<evidence type="ECO:0000259" key="1">
    <source>
        <dbReference type="PROSITE" id="PS50144"/>
    </source>
</evidence>
<dbReference type="STRING" id="4565.A0A3B6SQH7"/>
<dbReference type="OMA" id="CSHEVPE"/>
<dbReference type="InterPro" id="IPR008974">
    <property type="entry name" value="TRAF-like"/>
</dbReference>
<dbReference type="InterPro" id="IPR002083">
    <property type="entry name" value="MATH/TRAF_dom"/>
</dbReference>
<feature type="domain" description="MATH" evidence="1">
    <location>
        <begin position="28"/>
        <end position="162"/>
    </location>
</feature>
<evidence type="ECO:0000313" key="3">
    <source>
        <dbReference type="Proteomes" id="UP000019116"/>
    </source>
</evidence>
<dbReference type="SMART" id="SM00061">
    <property type="entry name" value="MATH"/>
    <property type="match status" value="1"/>
</dbReference>
<dbReference type="OrthoDB" id="684466at2759"/>
<dbReference type="EnsemblPlants" id="TraesCS7B02G349600.1">
    <property type="protein sequence ID" value="TraesCS7B02G349600.1.cds1"/>
    <property type="gene ID" value="TraesCS7B02G349600"/>
</dbReference>
<dbReference type="CDD" id="cd00121">
    <property type="entry name" value="MATH"/>
    <property type="match status" value="1"/>
</dbReference>
<dbReference type="Gramene" id="TraesWEE_scaffold_003904_01G000100.1">
    <property type="protein sequence ID" value="TraesWEE_scaffold_003904_01G000100.1"/>
    <property type="gene ID" value="TraesWEE_scaffold_003904_01G000100"/>
</dbReference>
<dbReference type="InterPro" id="IPR045005">
    <property type="entry name" value="BPM1-6"/>
</dbReference>
<dbReference type="Gramene" id="TraesCS7B03G0937200.1">
    <property type="protein sequence ID" value="TraesCS7B03G0937200.1.CDS1"/>
    <property type="gene ID" value="TraesCS7B03G0937200"/>
</dbReference>
<dbReference type="PANTHER" id="PTHR26379">
    <property type="entry name" value="BTB/POZ AND MATH DOMAIN-CONTAINING PROTEIN 1"/>
    <property type="match status" value="1"/>
</dbReference>
<name>A0A3B6SQH7_WHEAT</name>
<evidence type="ECO:0000313" key="2">
    <source>
        <dbReference type="EnsemblPlants" id="TraesCS7B02G349600.1.cds1"/>
    </source>
</evidence>
<protein>
    <recommendedName>
        <fullName evidence="1">MATH domain-containing protein</fullName>
    </recommendedName>
</protein>
<dbReference type="Gene3D" id="2.60.210.10">
    <property type="entry name" value="Apoptosis, Tumor Necrosis Factor Receptor Associated Protein 2, Chain A"/>
    <property type="match status" value="1"/>
</dbReference>
<proteinExistence type="predicted"/>
<reference evidence="2" key="1">
    <citation type="submission" date="2018-08" db="EMBL/GenBank/DDBJ databases">
        <authorList>
            <person name="Rossello M."/>
        </authorList>
    </citation>
    <scope>NUCLEOTIDE SEQUENCE [LARGE SCALE GENOMIC DNA]</scope>
    <source>
        <strain evidence="2">cv. Chinese Spring</strain>
    </source>
</reference>
<dbReference type="GO" id="GO:0016567">
    <property type="term" value="P:protein ubiquitination"/>
    <property type="evidence" value="ECO:0007669"/>
    <property type="project" value="InterPro"/>
</dbReference>
<dbReference type="PROSITE" id="PS50144">
    <property type="entry name" value="MATH"/>
    <property type="match status" value="1"/>
</dbReference>
<dbReference type="Gramene" id="TraesNOR7B03G04256750.1">
    <property type="protein sequence ID" value="TraesNOR7B03G04256750.1.CDS1"/>
    <property type="gene ID" value="TraesNOR7B03G04256750"/>
</dbReference>
<organism evidence="2">
    <name type="scientific">Triticum aestivum</name>
    <name type="common">Wheat</name>
    <dbReference type="NCBI Taxonomy" id="4565"/>
    <lineage>
        <taxon>Eukaryota</taxon>
        <taxon>Viridiplantae</taxon>
        <taxon>Streptophyta</taxon>
        <taxon>Embryophyta</taxon>
        <taxon>Tracheophyta</taxon>
        <taxon>Spermatophyta</taxon>
        <taxon>Magnoliopsida</taxon>
        <taxon>Liliopsida</taxon>
        <taxon>Poales</taxon>
        <taxon>Poaceae</taxon>
        <taxon>BOP clade</taxon>
        <taxon>Pooideae</taxon>
        <taxon>Triticodae</taxon>
        <taxon>Triticeae</taxon>
        <taxon>Triticinae</taxon>
        <taxon>Triticum</taxon>
    </lineage>
</organism>
<dbReference type="AlphaFoldDB" id="A0A3B6SQH7"/>
<dbReference type="Pfam" id="PF22486">
    <property type="entry name" value="MATH_2"/>
    <property type="match status" value="1"/>
</dbReference>
<keyword evidence="3" id="KW-1185">Reference proteome</keyword>
<dbReference type="SUPFAM" id="SSF49599">
    <property type="entry name" value="TRAF domain-like"/>
    <property type="match status" value="1"/>
</dbReference>